<dbReference type="PATRIC" id="fig|1461581.3.peg.1066"/>
<keyword evidence="5" id="KW-0479">Metal-binding</keyword>
<dbReference type="InterPro" id="IPR006385">
    <property type="entry name" value="HAD_hydro_SerB1"/>
</dbReference>
<dbReference type="GO" id="GO:0004401">
    <property type="term" value="F:histidinol-phosphatase activity"/>
    <property type="evidence" value="ECO:0007669"/>
    <property type="project" value="UniProtKB-EC"/>
</dbReference>
<dbReference type="InterPro" id="IPR036412">
    <property type="entry name" value="HAD-like_sf"/>
</dbReference>
<dbReference type="CDD" id="cd02612">
    <property type="entry name" value="HAD_PGPPase"/>
    <property type="match status" value="1"/>
</dbReference>
<keyword evidence="6 11" id="KW-0378">Hydrolase</keyword>
<evidence type="ECO:0000256" key="4">
    <source>
        <dbReference type="ARBA" id="ARBA00021697"/>
    </source>
</evidence>
<reference evidence="11" key="1">
    <citation type="submission" date="2014-07" db="EMBL/GenBank/DDBJ databases">
        <authorList>
            <person name="Urmite Genomes Urmite Genomes"/>
        </authorList>
    </citation>
    <scope>NUCLEOTIDE SEQUENCE</scope>
    <source>
        <strain evidence="11">12M76_air</strain>
    </source>
</reference>
<comment type="pathway">
    <text evidence="1">Amino-acid biosynthesis; L-histidine biosynthesis; L-histidine from 5-phospho-alpha-D-ribose 1-diphosphate: step 8/9.</text>
</comment>
<dbReference type="NCBIfam" id="TIGR01488">
    <property type="entry name" value="HAD-SF-IB"/>
    <property type="match status" value="1"/>
</dbReference>
<protein>
    <recommendedName>
        <fullName evidence="4">Histidinol-phosphatase</fullName>
        <ecNumber evidence="3">3.1.3.15</ecNumber>
    </recommendedName>
    <alternativeName>
        <fullName evidence="8">Histidinol-phosphate phosphatase</fullName>
    </alternativeName>
</protein>
<dbReference type="RefSeq" id="WP_044498692.1">
    <property type="nucleotide sequence ID" value="NZ_LK391969.1"/>
</dbReference>
<evidence type="ECO:0000256" key="10">
    <source>
        <dbReference type="ARBA" id="ARBA00053547"/>
    </source>
</evidence>
<name>A0A078MAX3_9PSED</name>
<dbReference type="GO" id="GO:0046872">
    <property type="term" value="F:metal ion binding"/>
    <property type="evidence" value="ECO:0007669"/>
    <property type="project" value="UniProtKB-KW"/>
</dbReference>
<dbReference type="FunFam" id="3.40.50.1000:FF:000025">
    <property type="entry name" value="HAD hydrolase, family IB"/>
    <property type="match status" value="1"/>
</dbReference>
<dbReference type="NCBIfam" id="TIGR01490">
    <property type="entry name" value="HAD-SF-IB-hyp1"/>
    <property type="match status" value="1"/>
</dbReference>
<evidence type="ECO:0000256" key="6">
    <source>
        <dbReference type="ARBA" id="ARBA00022801"/>
    </source>
</evidence>
<evidence type="ECO:0000256" key="8">
    <source>
        <dbReference type="ARBA" id="ARBA00033209"/>
    </source>
</evidence>
<dbReference type="Pfam" id="PF12710">
    <property type="entry name" value="HAD"/>
    <property type="match status" value="1"/>
</dbReference>
<proteinExistence type="inferred from homology"/>
<gene>
    <name evidence="11" type="ORF">BN1049_01089</name>
</gene>
<dbReference type="PANTHER" id="PTHR43344">
    <property type="entry name" value="PHOSPHOSERINE PHOSPHATASE"/>
    <property type="match status" value="1"/>
</dbReference>
<dbReference type="Gene3D" id="1.20.1440.100">
    <property type="entry name" value="SG protein - dephosphorylation function"/>
    <property type="match status" value="1"/>
</dbReference>
<dbReference type="OrthoDB" id="9784466at2"/>
<evidence type="ECO:0000256" key="5">
    <source>
        <dbReference type="ARBA" id="ARBA00022723"/>
    </source>
</evidence>
<comment type="function">
    <text evidence="10">Catalyzes the dephosphorylation of histidinol-phosphate to histidinol, the direct precursor of histidine.</text>
</comment>
<dbReference type="InterPro" id="IPR050582">
    <property type="entry name" value="HAD-like_SerB"/>
</dbReference>
<keyword evidence="7" id="KW-0460">Magnesium</keyword>
<dbReference type="EMBL" id="LK391969">
    <property type="protein sequence ID" value="CEF26163.1"/>
    <property type="molecule type" value="Genomic_DNA"/>
</dbReference>
<dbReference type="EC" id="3.1.3.15" evidence="3"/>
<dbReference type="Gene3D" id="3.40.50.1000">
    <property type="entry name" value="HAD superfamily/HAD-like"/>
    <property type="match status" value="1"/>
</dbReference>
<dbReference type="SUPFAM" id="SSF56784">
    <property type="entry name" value="HAD-like"/>
    <property type="match status" value="1"/>
</dbReference>
<dbReference type="PANTHER" id="PTHR43344:SF13">
    <property type="entry name" value="PHOSPHATASE RV3661-RELATED"/>
    <property type="match status" value="1"/>
</dbReference>
<evidence type="ECO:0000256" key="1">
    <source>
        <dbReference type="ARBA" id="ARBA00004970"/>
    </source>
</evidence>
<dbReference type="EMBL" id="LM997413">
    <property type="protein sequence ID" value="CEA03359.1"/>
    <property type="molecule type" value="Genomic_DNA"/>
</dbReference>
<organism evidence="11">
    <name type="scientific">Pseudomonas saudimassiliensis</name>
    <dbReference type="NCBI Taxonomy" id="1461581"/>
    <lineage>
        <taxon>Bacteria</taxon>
        <taxon>Pseudomonadati</taxon>
        <taxon>Pseudomonadota</taxon>
        <taxon>Gammaproteobacteria</taxon>
        <taxon>Pseudomonadales</taxon>
        <taxon>Pseudomonadaceae</taxon>
        <taxon>Pseudomonas</taxon>
    </lineage>
</organism>
<sequence>MALAIFDLDNTLLGTDSDNAWGEFVVAHNIVDPQTYGALNTRFFNDYLDGKLDVTEYLDFCLEPLGRHSREQLEAWHAQFMQEKVEPFILPKALELIARHEQAGDTTMIITATNRFVAGPIGRRYGIDIMLASECEEVNGRYTGRSYDVPCFREGKVTRLHRWLEETGNDLAGAYFYSDSRNDLPLLSMVDNPVAVDPDDVLRAHAEQHGWPVISLRD</sequence>
<evidence type="ECO:0000256" key="9">
    <source>
        <dbReference type="ARBA" id="ARBA00052092"/>
    </source>
</evidence>
<accession>A0A078MAX3</accession>
<comment type="catalytic activity">
    <reaction evidence="9">
        <text>L-histidinol phosphate + H2O = L-histidinol + phosphate</text>
        <dbReference type="Rhea" id="RHEA:14465"/>
        <dbReference type="ChEBI" id="CHEBI:15377"/>
        <dbReference type="ChEBI" id="CHEBI:43474"/>
        <dbReference type="ChEBI" id="CHEBI:57699"/>
        <dbReference type="ChEBI" id="CHEBI:57980"/>
        <dbReference type="EC" id="3.1.3.15"/>
    </reaction>
    <physiologicalReaction direction="left-to-right" evidence="9">
        <dbReference type="Rhea" id="RHEA:14466"/>
    </physiologicalReaction>
</comment>
<evidence type="ECO:0000313" key="11">
    <source>
        <dbReference type="EMBL" id="CEA03359.1"/>
    </source>
</evidence>
<evidence type="ECO:0000256" key="3">
    <source>
        <dbReference type="ARBA" id="ARBA00013085"/>
    </source>
</evidence>
<dbReference type="InterPro" id="IPR023214">
    <property type="entry name" value="HAD_sf"/>
</dbReference>
<comment type="similarity">
    <text evidence="2">Belongs to the HAD-like hydrolase superfamily. SerB family.</text>
</comment>
<evidence type="ECO:0000256" key="7">
    <source>
        <dbReference type="ARBA" id="ARBA00022842"/>
    </source>
</evidence>
<evidence type="ECO:0000256" key="2">
    <source>
        <dbReference type="ARBA" id="ARBA00009184"/>
    </source>
</evidence>
<dbReference type="AlphaFoldDB" id="A0A078MAX3"/>